<protein>
    <submittedName>
        <fullName evidence="2">Uncharacterized protein</fullName>
    </submittedName>
</protein>
<dbReference type="RefSeq" id="WP_130533761.1">
    <property type="nucleotide sequence ID" value="NZ_SHMG01000002.1"/>
</dbReference>
<feature type="transmembrane region" description="Helical" evidence="1">
    <location>
        <begin position="27"/>
        <end position="46"/>
    </location>
</feature>
<comment type="caution">
    <text evidence="2">The sequence shown here is derived from an EMBL/GenBank/DDBJ whole genome shotgun (WGS) entry which is preliminary data.</text>
</comment>
<organism evidence="2 3">
    <name type="scientific">Pseudoxanthomonas winnipegensis</name>
    <dbReference type="NCBI Taxonomy" id="2480810"/>
    <lineage>
        <taxon>Bacteria</taxon>
        <taxon>Pseudomonadati</taxon>
        <taxon>Pseudomonadota</taxon>
        <taxon>Gammaproteobacteria</taxon>
        <taxon>Lysobacterales</taxon>
        <taxon>Lysobacteraceae</taxon>
        <taxon>Pseudoxanthomonas</taxon>
    </lineage>
</organism>
<dbReference type="Proteomes" id="UP000294164">
    <property type="component" value="Unassembled WGS sequence"/>
</dbReference>
<keyword evidence="1" id="KW-0812">Transmembrane</keyword>
<keyword evidence="1" id="KW-0472">Membrane</keyword>
<name>A0A4Q8M774_9GAMM</name>
<dbReference type="AlphaFoldDB" id="A0A4Q8M774"/>
<evidence type="ECO:0000313" key="2">
    <source>
        <dbReference type="EMBL" id="TAA45669.1"/>
    </source>
</evidence>
<gene>
    <name evidence="2" type="ORF">EA655_05650</name>
</gene>
<reference evidence="2 3" key="1">
    <citation type="submission" date="2019-02" db="EMBL/GenBank/DDBJ databases">
        <title>WGS of Pseudoxanthomonas species novum from clinical isolates.</title>
        <authorList>
            <person name="Bernier A.-M."/>
            <person name="Bernard K."/>
            <person name="Vachon A."/>
        </authorList>
    </citation>
    <scope>NUCLEOTIDE SEQUENCE [LARGE SCALE GENOMIC DNA]</scope>
    <source>
        <strain evidence="2 3">NML130969</strain>
    </source>
</reference>
<proteinExistence type="predicted"/>
<sequence length="65" mass="6602">MQSTTETAVHAEDQATPAVDHRAETRTFIACALLALLGAALAIATGDDKSPGGRIRAALGQAVLS</sequence>
<evidence type="ECO:0000256" key="1">
    <source>
        <dbReference type="SAM" id="Phobius"/>
    </source>
</evidence>
<dbReference type="EMBL" id="SHMG01000002">
    <property type="protein sequence ID" value="TAA45669.1"/>
    <property type="molecule type" value="Genomic_DNA"/>
</dbReference>
<keyword evidence="1" id="KW-1133">Transmembrane helix</keyword>
<accession>A0A4Q8M774</accession>
<evidence type="ECO:0000313" key="3">
    <source>
        <dbReference type="Proteomes" id="UP000294164"/>
    </source>
</evidence>